<evidence type="ECO:0000256" key="5">
    <source>
        <dbReference type="ARBA" id="ARBA00022692"/>
    </source>
</evidence>
<dbReference type="Proteomes" id="UP000694925">
    <property type="component" value="Unplaced"/>
</dbReference>
<dbReference type="RefSeq" id="XP_017879579.1">
    <property type="nucleotide sequence ID" value="XM_018024090.2"/>
</dbReference>
<evidence type="ECO:0000256" key="3">
    <source>
        <dbReference type="ARBA" id="ARBA00022475"/>
    </source>
</evidence>
<evidence type="ECO:0000256" key="2">
    <source>
        <dbReference type="ARBA" id="ARBA00022448"/>
    </source>
</evidence>
<feature type="transmembrane region" description="Helical" evidence="9">
    <location>
        <begin position="444"/>
        <end position="467"/>
    </location>
</feature>
<dbReference type="GO" id="GO:0022857">
    <property type="term" value="F:transmembrane transporter activity"/>
    <property type="evidence" value="ECO:0007669"/>
    <property type="project" value="InterPro"/>
</dbReference>
<keyword evidence="3" id="KW-1003">Cell membrane</keyword>
<proteinExistence type="predicted"/>
<evidence type="ECO:0000313" key="11">
    <source>
        <dbReference type="Proteomes" id="UP000694925"/>
    </source>
</evidence>
<evidence type="ECO:0000313" key="12">
    <source>
        <dbReference type="RefSeq" id="XP_017879579.1"/>
    </source>
</evidence>
<dbReference type="FunFam" id="1.20.1250.20:FF:000218">
    <property type="entry name" value="facilitated trehalose transporter Tret1"/>
    <property type="match status" value="1"/>
</dbReference>
<dbReference type="PROSITE" id="PS00216">
    <property type="entry name" value="SUGAR_TRANSPORT_1"/>
    <property type="match status" value="1"/>
</dbReference>
<feature type="transmembrane region" description="Helical" evidence="9">
    <location>
        <begin position="417"/>
        <end position="438"/>
    </location>
</feature>
<feature type="transmembrane region" description="Helical" evidence="9">
    <location>
        <begin position="176"/>
        <end position="196"/>
    </location>
</feature>
<dbReference type="AlphaFoldDB" id="A0AAJ7N669"/>
<dbReference type="PANTHER" id="PTHR48021:SF46">
    <property type="entry name" value="MAJOR FACILITATOR SUPERFAMILY (MFS) PROFILE DOMAIN-CONTAINING PROTEIN"/>
    <property type="match status" value="1"/>
</dbReference>
<dbReference type="PROSITE" id="PS00217">
    <property type="entry name" value="SUGAR_TRANSPORT_2"/>
    <property type="match status" value="1"/>
</dbReference>
<evidence type="ECO:0000256" key="1">
    <source>
        <dbReference type="ARBA" id="ARBA00004651"/>
    </source>
</evidence>
<comment type="subcellular location">
    <subcellularLocation>
        <location evidence="1">Cell membrane</location>
        <topology evidence="1">Multi-pass membrane protein</topology>
    </subcellularLocation>
</comment>
<evidence type="ECO:0000256" key="4">
    <source>
        <dbReference type="ARBA" id="ARBA00022597"/>
    </source>
</evidence>
<dbReference type="PRINTS" id="PR00171">
    <property type="entry name" value="SUGRTRNSPORT"/>
</dbReference>
<dbReference type="InterPro" id="IPR005828">
    <property type="entry name" value="MFS_sugar_transport-like"/>
</dbReference>
<keyword evidence="2" id="KW-0813">Transport</keyword>
<keyword evidence="11" id="KW-1185">Reference proteome</keyword>
<dbReference type="InterPro" id="IPR020846">
    <property type="entry name" value="MFS_dom"/>
</dbReference>
<feature type="transmembrane region" description="Helical" evidence="9">
    <location>
        <begin position="347"/>
        <end position="369"/>
    </location>
</feature>
<dbReference type="KEGG" id="ccal:108624653"/>
<feature type="transmembrane region" description="Helical" evidence="9">
    <location>
        <begin position="141"/>
        <end position="164"/>
    </location>
</feature>
<dbReference type="PANTHER" id="PTHR48021">
    <property type="match status" value="1"/>
</dbReference>
<keyword evidence="7 9" id="KW-0472">Membrane</keyword>
<protein>
    <submittedName>
        <fullName evidence="12">Facilitated trehalose transporter Tret1-like</fullName>
    </submittedName>
</protein>
<dbReference type="Gene3D" id="1.20.1250.20">
    <property type="entry name" value="MFS general substrate transporter like domains"/>
    <property type="match status" value="1"/>
</dbReference>
<feature type="transmembrane region" description="Helical" evidence="9">
    <location>
        <begin position="43"/>
        <end position="69"/>
    </location>
</feature>
<dbReference type="InterPro" id="IPR050549">
    <property type="entry name" value="MFS_Trehalose_Transporter"/>
</dbReference>
<keyword evidence="8" id="KW-0325">Glycoprotein</keyword>
<dbReference type="GeneID" id="108624653"/>
<name>A0AAJ7N669_9HYME</name>
<dbReference type="SUPFAM" id="SSF103473">
    <property type="entry name" value="MFS general substrate transporter"/>
    <property type="match status" value="1"/>
</dbReference>
<feature type="transmembrane region" description="Helical" evidence="9">
    <location>
        <begin position="89"/>
        <end position="110"/>
    </location>
</feature>
<evidence type="ECO:0000256" key="9">
    <source>
        <dbReference type="SAM" id="Phobius"/>
    </source>
</evidence>
<feature type="transmembrane region" description="Helical" evidence="9">
    <location>
        <begin position="202"/>
        <end position="221"/>
    </location>
</feature>
<keyword evidence="6 9" id="KW-1133">Transmembrane helix</keyword>
<feature type="domain" description="Major facilitator superfamily (MFS) profile" evidence="10">
    <location>
        <begin position="45"/>
        <end position="472"/>
    </location>
</feature>
<reference evidence="12" key="1">
    <citation type="submission" date="2025-08" db="UniProtKB">
        <authorList>
            <consortium name="RefSeq"/>
        </authorList>
    </citation>
    <scope>IDENTIFICATION</scope>
    <source>
        <tissue evidence="12">Whole body</tissue>
    </source>
</reference>
<evidence type="ECO:0000259" key="10">
    <source>
        <dbReference type="PROSITE" id="PS50850"/>
    </source>
</evidence>
<feature type="transmembrane region" description="Helical" evidence="9">
    <location>
        <begin position="381"/>
        <end position="405"/>
    </location>
</feature>
<gene>
    <name evidence="12" type="primary">LOC108624653</name>
</gene>
<dbReference type="GO" id="GO:0005886">
    <property type="term" value="C:plasma membrane"/>
    <property type="evidence" value="ECO:0007669"/>
    <property type="project" value="UniProtKB-SubCell"/>
</dbReference>
<sequence>MANTESHVGPDLRISTIKEKPIEETTETIKTLDQKGTEVKSKIYVQLISAVIVNFTLISAGMMFTWSAVSLVKLEDPKSDIHLTTDQGGWLATILLIGACFGPSASLLLLDRIGRKWFLYGLSVPTVFCWVLIYFADRWEWILVARFFGGIPLGAIYAMVPVYLGELVETRIRGAAGAMMVLSLNIGFMIIFAVGPKVDRKTLSLICLVPTAVYLVSAPWIPDSPYYYLKKGKTKCASLTLALLRRKEDNTSEIKDMHKLIEEEKTGGIKELFRNPTSRKGFLLLLLLLAGQQLCGSTAIQAYYISIIEDMHIIWLDTYYALLIINGINVVSSIISTVLVDKLGRKPVYIVSSIGTSFCLFALGAYFLLQHFGIDVKAFSLVPLIVILIYTILFSFGVAQIPAIVQSEIFPINVKSWASTLANTYGSVLGMLVTKIFQLMVDGWGYHVVYLTLAVMELIVAITVIVIMPETKQKSFAEIQELLKNGSNKKRIVQ</sequence>
<keyword evidence="4" id="KW-0762">Sugar transport</keyword>
<evidence type="ECO:0000256" key="7">
    <source>
        <dbReference type="ARBA" id="ARBA00023136"/>
    </source>
</evidence>
<dbReference type="Pfam" id="PF00083">
    <property type="entry name" value="Sugar_tr"/>
    <property type="match status" value="1"/>
</dbReference>
<dbReference type="PROSITE" id="PS50850">
    <property type="entry name" value="MFS"/>
    <property type="match status" value="1"/>
</dbReference>
<evidence type="ECO:0000256" key="6">
    <source>
        <dbReference type="ARBA" id="ARBA00022989"/>
    </source>
</evidence>
<organism evidence="11 12">
    <name type="scientific">Ceratina calcarata</name>
    <dbReference type="NCBI Taxonomy" id="156304"/>
    <lineage>
        <taxon>Eukaryota</taxon>
        <taxon>Metazoa</taxon>
        <taxon>Ecdysozoa</taxon>
        <taxon>Arthropoda</taxon>
        <taxon>Hexapoda</taxon>
        <taxon>Insecta</taxon>
        <taxon>Pterygota</taxon>
        <taxon>Neoptera</taxon>
        <taxon>Endopterygota</taxon>
        <taxon>Hymenoptera</taxon>
        <taxon>Apocrita</taxon>
        <taxon>Aculeata</taxon>
        <taxon>Apoidea</taxon>
        <taxon>Anthophila</taxon>
        <taxon>Apidae</taxon>
        <taxon>Ceratina</taxon>
        <taxon>Zadontomerus</taxon>
    </lineage>
</organism>
<evidence type="ECO:0000256" key="8">
    <source>
        <dbReference type="ARBA" id="ARBA00023180"/>
    </source>
</evidence>
<keyword evidence="5 9" id="KW-0812">Transmembrane</keyword>
<accession>A0AAJ7N669</accession>
<feature type="transmembrane region" description="Helical" evidence="9">
    <location>
        <begin position="319"/>
        <end position="340"/>
    </location>
</feature>
<dbReference type="InterPro" id="IPR005829">
    <property type="entry name" value="Sugar_transporter_CS"/>
</dbReference>
<feature type="transmembrane region" description="Helical" evidence="9">
    <location>
        <begin position="282"/>
        <end position="307"/>
    </location>
</feature>
<feature type="transmembrane region" description="Helical" evidence="9">
    <location>
        <begin position="117"/>
        <end position="135"/>
    </location>
</feature>
<dbReference type="InterPro" id="IPR003663">
    <property type="entry name" value="Sugar/inositol_transpt"/>
</dbReference>
<dbReference type="InterPro" id="IPR036259">
    <property type="entry name" value="MFS_trans_sf"/>
</dbReference>